<keyword evidence="3" id="KW-1185">Reference proteome</keyword>
<dbReference type="Proteomes" id="UP000230233">
    <property type="component" value="Chromosome IV"/>
</dbReference>
<evidence type="ECO:0000313" key="3">
    <source>
        <dbReference type="Proteomes" id="UP000230233"/>
    </source>
</evidence>
<dbReference type="Pfam" id="PF00646">
    <property type="entry name" value="F-box"/>
    <property type="match status" value="1"/>
</dbReference>
<comment type="caution">
    <text evidence="2">The sequence shown here is derived from an EMBL/GenBank/DDBJ whole genome shotgun (WGS) entry which is preliminary data.</text>
</comment>
<evidence type="ECO:0000259" key="1">
    <source>
        <dbReference type="PROSITE" id="PS50181"/>
    </source>
</evidence>
<sequence length="377" mass="43968">MKKILNTSLMSVHEPEMSLLQNFGQLGIQRKSPKNRFPLLKLPKVVLLECIENLDVLEIILLTLLSKRAKTIAKLIRWNPLDIRLTTDSRPQIELGTPINPCNRWFIKYDKKQESSRNLYFLSRQLGPEVFRSLLLKLDGNVIEEFKKMVEHICEVLRSPISDIRISDKSLIDWIINFQPTIRYVSIDDKVITTSEKLNHVLKNLKVTEYFRLGSIPSYTTFEYTKPIPSRSIIINDASWLSLLAILDGNNSIIRLIGSKLTPTDINTILKEWQMGTKLQNLEYLEFTTATLLDSDQWRRRVFNDLNRTEGDENHGRPTTVKIHDEYTYTLPWAHLVGNLIRGDGTIGTIGMYEEWKHDKMNLRQLRFYLQVWSRQA</sequence>
<dbReference type="PROSITE" id="PS50181">
    <property type="entry name" value="FBOX"/>
    <property type="match status" value="1"/>
</dbReference>
<proteinExistence type="predicted"/>
<organism evidence="2 3">
    <name type="scientific">Caenorhabditis nigoni</name>
    <dbReference type="NCBI Taxonomy" id="1611254"/>
    <lineage>
        <taxon>Eukaryota</taxon>
        <taxon>Metazoa</taxon>
        <taxon>Ecdysozoa</taxon>
        <taxon>Nematoda</taxon>
        <taxon>Chromadorea</taxon>
        <taxon>Rhabditida</taxon>
        <taxon>Rhabditina</taxon>
        <taxon>Rhabditomorpha</taxon>
        <taxon>Rhabditoidea</taxon>
        <taxon>Rhabditidae</taxon>
        <taxon>Peloderinae</taxon>
        <taxon>Caenorhabditis</taxon>
    </lineage>
</organism>
<dbReference type="PANTHER" id="PTHR21503">
    <property type="entry name" value="F-BOX-CONTAINING HYPOTHETICAL PROTEIN C.ELEGANS"/>
    <property type="match status" value="1"/>
</dbReference>
<dbReference type="InterPro" id="IPR012885">
    <property type="entry name" value="F-box_Sdz-33"/>
</dbReference>
<dbReference type="Pfam" id="PF07735">
    <property type="entry name" value="FBA_2"/>
    <property type="match status" value="1"/>
</dbReference>
<dbReference type="PANTHER" id="PTHR21503:SF8">
    <property type="entry name" value="F-BOX ASSOCIATED DOMAIN-CONTAINING PROTEIN-RELATED"/>
    <property type="match status" value="1"/>
</dbReference>
<feature type="domain" description="F-box" evidence="1">
    <location>
        <begin position="36"/>
        <end position="81"/>
    </location>
</feature>
<dbReference type="EMBL" id="PDUG01000004">
    <property type="protein sequence ID" value="PIC31646.1"/>
    <property type="molecule type" value="Genomic_DNA"/>
</dbReference>
<dbReference type="AlphaFoldDB" id="A0A2G5TXG6"/>
<name>A0A2G5TXG6_9PELO</name>
<evidence type="ECO:0000313" key="2">
    <source>
        <dbReference type="EMBL" id="PIC31646.1"/>
    </source>
</evidence>
<dbReference type="InterPro" id="IPR001810">
    <property type="entry name" value="F-box_dom"/>
</dbReference>
<gene>
    <name evidence="2" type="primary">Cnig_chr_IV.g12275</name>
    <name evidence="2" type="ORF">B9Z55_012275</name>
</gene>
<reference evidence="3" key="1">
    <citation type="submission" date="2017-10" db="EMBL/GenBank/DDBJ databases">
        <title>Rapid genome shrinkage in a self-fertile nematode reveals novel sperm competition proteins.</title>
        <authorList>
            <person name="Yin D."/>
            <person name="Schwarz E.M."/>
            <person name="Thomas C.G."/>
            <person name="Felde R.L."/>
            <person name="Korf I.F."/>
            <person name="Cutter A.D."/>
            <person name="Schartner C.M."/>
            <person name="Ralston E.J."/>
            <person name="Meyer B.J."/>
            <person name="Haag E.S."/>
        </authorList>
    </citation>
    <scope>NUCLEOTIDE SEQUENCE [LARGE SCALE GENOMIC DNA]</scope>
    <source>
        <strain evidence="3">JU1422</strain>
    </source>
</reference>
<accession>A0A2G5TXG6</accession>
<protein>
    <recommendedName>
        <fullName evidence="1">F-box domain-containing protein</fullName>
    </recommendedName>
</protein>